<keyword evidence="1" id="KW-1133">Transmembrane helix</keyword>
<name>A0A2P8R1B7_9BACT</name>
<gene>
    <name evidence="2" type="ORF">CQ405_04345</name>
</gene>
<evidence type="ECO:0000313" key="3">
    <source>
        <dbReference type="Proteomes" id="UP000240535"/>
    </source>
</evidence>
<dbReference type="AlphaFoldDB" id="A0A2P8R1B7"/>
<comment type="caution">
    <text evidence="2">The sequence shown here is derived from an EMBL/GenBank/DDBJ whole genome shotgun (WGS) entry which is preliminary data.</text>
</comment>
<reference evidence="3" key="1">
    <citation type="submission" date="2017-10" db="EMBL/GenBank/DDBJ databases">
        <title>Campylobacter species from seals.</title>
        <authorList>
            <person name="Gilbert M.J."/>
            <person name="Zomer A.L."/>
            <person name="Timmerman A.J."/>
            <person name="Duim B."/>
            <person name="Wagenaar J.A."/>
        </authorList>
    </citation>
    <scope>NUCLEOTIDE SEQUENCE [LARGE SCALE GENOMIC DNA]</scope>
    <source>
        <strain evidence="3">17S00004-5</strain>
    </source>
</reference>
<sequence length="95" mass="11225">MFRLVFLLIDSFSLANAYELYGVDMRDLSILAKYFSAGELGRKELIYNLVFHLVVSFGLSLSLLFYIKHLLKTKYNKDITKYLIIIFFYYVFLLS</sequence>
<protein>
    <submittedName>
        <fullName evidence="2">Uncharacterized protein</fullName>
    </submittedName>
</protein>
<accession>A0A2P8R1B7</accession>
<keyword evidence="1" id="KW-0812">Transmembrane</keyword>
<dbReference type="RefSeq" id="WP_106871006.1">
    <property type="nucleotide sequence ID" value="NZ_CP053841.1"/>
</dbReference>
<keyword evidence="3" id="KW-1185">Reference proteome</keyword>
<evidence type="ECO:0000256" key="1">
    <source>
        <dbReference type="SAM" id="Phobius"/>
    </source>
</evidence>
<feature type="transmembrane region" description="Helical" evidence="1">
    <location>
        <begin position="45"/>
        <end position="67"/>
    </location>
</feature>
<keyword evidence="1" id="KW-0472">Membrane</keyword>
<evidence type="ECO:0000313" key="2">
    <source>
        <dbReference type="EMBL" id="PSM52289.1"/>
    </source>
</evidence>
<dbReference type="Proteomes" id="UP000240535">
    <property type="component" value="Unassembled WGS sequence"/>
</dbReference>
<proteinExistence type="predicted"/>
<organism evidence="2 3">
    <name type="scientific">Campylobacter blaseri</name>
    <dbReference type="NCBI Taxonomy" id="2042961"/>
    <lineage>
        <taxon>Bacteria</taxon>
        <taxon>Pseudomonadati</taxon>
        <taxon>Campylobacterota</taxon>
        <taxon>Epsilonproteobacteria</taxon>
        <taxon>Campylobacterales</taxon>
        <taxon>Campylobacteraceae</taxon>
        <taxon>Campylobacter</taxon>
    </lineage>
</organism>
<dbReference type="EMBL" id="PDHH01000003">
    <property type="protein sequence ID" value="PSM52289.1"/>
    <property type="molecule type" value="Genomic_DNA"/>
</dbReference>
<feature type="transmembrane region" description="Helical" evidence="1">
    <location>
        <begin position="79"/>
        <end position="94"/>
    </location>
</feature>